<comment type="caution">
    <text evidence="10">The sequence shown here is derived from an EMBL/GenBank/DDBJ whole genome shotgun (WGS) entry which is preliminary data.</text>
</comment>
<keyword evidence="13" id="KW-1185">Reference proteome</keyword>
<feature type="DNA-binding region" description="Homeobox" evidence="5">
    <location>
        <begin position="169"/>
        <end position="228"/>
    </location>
</feature>
<dbReference type="EMBL" id="CAJNOK010000004">
    <property type="protein sequence ID" value="CAF0721509.1"/>
    <property type="molecule type" value="Genomic_DNA"/>
</dbReference>
<name>A0A813RPK4_9BILA</name>
<keyword evidence="4 5" id="KW-0539">Nucleus</keyword>
<dbReference type="SMART" id="SM00389">
    <property type="entry name" value="HOX"/>
    <property type="match status" value="1"/>
</dbReference>
<feature type="compositionally biased region" description="Low complexity" evidence="7">
    <location>
        <begin position="84"/>
        <end position="112"/>
    </location>
</feature>
<feature type="compositionally biased region" description="Polar residues" evidence="7">
    <location>
        <begin position="67"/>
        <end position="83"/>
    </location>
</feature>
<dbReference type="PROSITE" id="PS00027">
    <property type="entry name" value="HOMEOBOX_1"/>
    <property type="match status" value="1"/>
</dbReference>
<evidence type="ECO:0000256" key="7">
    <source>
        <dbReference type="SAM" id="MobiDB-lite"/>
    </source>
</evidence>
<reference evidence="10" key="1">
    <citation type="submission" date="2021-02" db="EMBL/GenBank/DDBJ databases">
        <authorList>
            <person name="Nowell W R."/>
        </authorList>
    </citation>
    <scope>NUCLEOTIDE SEQUENCE</scope>
</reference>
<evidence type="ECO:0000256" key="3">
    <source>
        <dbReference type="ARBA" id="ARBA00023155"/>
    </source>
</evidence>
<feature type="compositionally biased region" description="Low complexity" evidence="7">
    <location>
        <begin position="140"/>
        <end position="156"/>
    </location>
</feature>
<feature type="region of interest" description="Disordered" evidence="7">
    <location>
        <begin position="1"/>
        <end position="21"/>
    </location>
</feature>
<dbReference type="InterPro" id="IPR009057">
    <property type="entry name" value="Homeodomain-like_sf"/>
</dbReference>
<dbReference type="EMBL" id="CAJNOQ010000321">
    <property type="protein sequence ID" value="CAF0787363.1"/>
    <property type="molecule type" value="Genomic_DNA"/>
</dbReference>
<dbReference type="GO" id="GO:0005634">
    <property type="term" value="C:nucleus"/>
    <property type="evidence" value="ECO:0007669"/>
    <property type="project" value="UniProtKB-SubCell"/>
</dbReference>
<keyword evidence="3 5" id="KW-0371">Homeobox</keyword>
<gene>
    <name evidence="10" type="ORF">GPM918_LOCUS2810</name>
    <name evidence="9" type="ORF">OVA965_LOCUS76</name>
    <name evidence="12" type="ORF">SRO942_LOCUS2810</name>
    <name evidence="11" type="ORF">TMI583_LOCUS76</name>
</gene>
<dbReference type="AlphaFoldDB" id="A0A813RPK4"/>
<dbReference type="InterPro" id="IPR017970">
    <property type="entry name" value="Homeobox_CS"/>
</dbReference>
<evidence type="ECO:0000313" key="9">
    <source>
        <dbReference type="EMBL" id="CAF0721509.1"/>
    </source>
</evidence>
<dbReference type="OrthoDB" id="6159439at2759"/>
<dbReference type="PANTHER" id="PTHR45664:SF18">
    <property type="entry name" value="HOMEOBOX PROTEIN HOX3"/>
    <property type="match status" value="1"/>
</dbReference>
<evidence type="ECO:0000259" key="8">
    <source>
        <dbReference type="PROSITE" id="PS50071"/>
    </source>
</evidence>
<dbReference type="SUPFAM" id="SSF46689">
    <property type="entry name" value="Homeodomain-like"/>
    <property type="match status" value="1"/>
</dbReference>
<evidence type="ECO:0000256" key="5">
    <source>
        <dbReference type="PROSITE-ProRule" id="PRU00108"/>
    </source>
</evidence>
<dbReference type="PROSITE" id="PS50071">
    <property type="entry name" value="HOMEOBOX_2"/>
    <property type="match status" value="1"/>
</dbReference>
<dbReference type="GO" id="GO:0000981">
    <property type="term" value="F:DNA-binding transcription factor activity, RNA polymerase II-specific"/>
    <property type="evidence" value="ECO:0007669"/>
    <property type="project" value="InterPro"/>
</dbReference>
<dbReference type="CDD" id="cd00086">
    <property type="entry name" value="homeodomain"/>
    <property type="match status" value="1"/>
</dbReference>
<evidence type="ECO:0000313" key="13">
    <source>
        <dbReference type="Proteomes" id="UP000663829"/>
    </source>
</evidence>
<evidence type="ECO:0000313" key="12">
    <source>
        <dbReference type="EMBL" id="CAF3571337.1"/>
    </source>
</evidence>
<evidence type="ECO:0000313" key="10">
    <source>
        <dbReference type="EMBL" id="CAF0787363.1"/>
    </source>
</evidence>
<dbReference type="Proteomes" id="UP000681722">
    <property type="component" value="Unassembled WGS sequence"/>
</dbReference>
<feature type="domain" description="Homeobox" evidence="8">
    <location>
        <begin position="167"/>
        <end position="227"/>
    </location>
</feature>
<dbReference type="Proteomes" id="UP000663829">
    <property type="component" value="Unassembled WGS sequence"/>
</dbReference>
<dbReference type="EMBL" id="CAJOBA010000004">
    <property type="protein sequence ID" value="CAF3492963.1"/>
    <property type="molecule type" value="Genomic_DNA"/>
</dbReference>
<organism evidence="10 13">
    <name type="scientific">Didymodactylos carnosus</name>
    <dbReference type="NCBI Taxonomy" id="1234261"/>
    <lineage>
        <taxon>Eukaryota</taxon>
        <taxon>Metazoa</taxon>
        <taxon>Spiralia</taxon>
        <taxon>Gnathifera</taxon>
        <taxon>Rotifera</taxon>
        <taxon>Eurotatoria</taxon>
        <taxon>Bdelloidea</taxon>
        <taxon>Philodinida</taxon>
        <taxon>Philodinidae</taxon>
        <taxon>Didymodactylos</taxon>
    </lineage>
</organism>
<keyword evidence="1" id="KW-0217">Developmental protein</keyword>
<dbReference type="GO" id="GO:0000978">
    <property type="term" value="F:RNA polymerase II cis-regulatory region sequence-specific DNA binding"/>
    <property type="evidence" value="ECO:0007669"/>
    <property type="project" value="TreeGrafter"/>
</dbReference>
<dbReference type="InterPro" id="IPR020479">
    <property type="entry name" value="HD_metazoa"/>
</dbReference>
<evidence type="ECO:0000256" key="4">
    <source>
        <dbReference type="ARBA" id="ARBA00023242"/>
    </source>
</evidence>
<dbReference type="Proteomes" id="UP000677228">
    <property type="component" value="Unassembled WGS sequence"/>
</dbReference>
<feature type="region of interest" description="Disordered" evidence="7">
    <location>
        <begin position="127"/>
        <end position="171"/>
    </location>
</feature>
<dbReference type="PRINTS" id="PR00024">
    <property type="entry name" value="HOMEOBOX"/>
</dbReference>
<accession>A0A813RPK4</accession>
<evidence type="ECO:0000313" key="11">
    <source>
        <dbReference type="EMBL" id="CAF3492963.1"/>
    </source>
</evidence>
<dbReference type="Pfam" id="PF00046">
    <property type="entry name" value="Homeodomain"/>
    <property type="match status" value="1"/>
</dbReference>
<feature type="region of interest" description="Disordered" evidence="7">
    <location>
        <begin position="49"/>
        <end position="112"/>
    </location>
</feature>
<dbReference type="EMBL" id="CAJOBC010000321">
    <property type="protein sequence ID" value="CAF3571337.1"/>
    <property type="molecule type" value="Genomic_DNA"/>
</dbReference>
<protein>
    <recommendedName>
        <fullName evidence="8">Homeobox domain-containing protein</fullName>
    </recommendedName>
</protein>
<evidence type="ECO:0000256" key="2">
    <source>
        <dbReference type="ARBA" id="ARBA00023125"/>
    </source>
</evidence>
<dbReference type="Gene3D" id="1.10.10.60">
    <property type="entry name" value="Homeodomain-like"/>
    <property type="match status" value="1"/>
</dbReference>
<comment type="subcellular location">
    <subcellularLocation>
        <location evidence="5 6">Nucleus</location>
    </subcellularLocation>
</comment>
<keyword evidence="2 5" id="KW-0238">DNA-binding</keyword>
<sequence>MVKTECSQMNDAGDSDWDPQTNHHYLNSTKSYANVNLIINNNRLNCNPYSTNESKYQPLPQPSLPSHSMTNISPNKIRTNGNVSSSSSRKSISSNTNTTTSSSASSLSSISSTAGGVLPKKEIYPWMSDKKHNTSKKNSNRNNNNNNRNSTSNNSSMSPSDKELSSSAAKRARTAYTSAQLVELEKEFLYARYLNRPRRIELAQLLNLTERQIKIWFQNRRMKFKKDGKGRMSCSDSPLATTSDKDMCDKDMVLNSPSSIGRDLKFSFHPQQYFSMPHHPHQLSYHKTINHIDCTNNGTNSMFDVTGGMNGYDVSKSSPSSTYINTNIYYNKPLANCNGTGYGYDNLQPMNFYYNPPPPPTSFSPVYKEHSMNFIDPIDSYNTSNITTTTQNQKHMHL</sequence>
<dbReference type="FunFam" id="1.10.10.60:FF:000176">
    <property type="entry name" value="pancreas/duodenum homeobox protein 1"/>
    <property type="match status" value="1"/>
</dbReference>
<dbReference type="Proteomes" id="UP000682733">
    <property type="component" value="Unassembled WGS sequence"/>
</dbReference>
<feature type="compositionally biased region" description="Polar residues" evidence="7">
    <location>
        <begin position="1"/>
        <end position="10"/>
    </location>
</feature>
<evidence type="ECO:0000256" key="1">
    <source>
        <dbReference type="ARBA" id="ARBA00022473"/>
    </source>
</evidence>
<dbReference type="PANTHER" id="PTHR45664">
    <property type="entry name" value="PROTEIN ZERKNUELLT 1-RELATED"/>
    <property type="match status" value="1"/>
</dbReference>
<dbReference type="GO" id="GO:0048513">
    <property type="term" value="P:animal organ development"/>
    <property type="evidence" value="ECO:0007669"/>
    <property type="project" value="UniProtKB-ARBA"/>
</dbReference>
<dbReference type="InterPro" id="IPR001356">
    <property type="entry name" value="HD"/>
</dbReference>
<proteinExistence type="predicted"/>
<evidence type="ECO:0000256" key="6">
    <source>
        <dbReference type="RuleBase" id="RU000682"/>
    </source>
</evidence>